<dbReference type="OrthoDB" id="401989at2"/>
<name>A0A449B1I7_9BACT</name>
<evidence type="ECO:0000313" key="1">
    <source>
        <dbReference type="EMBL" id="VEU74468.1"/>
    </source>
</evidence>
<organism evidence="1 2">
    <name type="scientific">Mycoplasmopsis citelli</name>
    <dbReference type="NCBI Taxonomy" id="171281"/>
    <lineage>
        <taxon>Bacteria</taxon>
        <taxon>Bacillati</taxon>
        <taxon>Mycoplasmatota</taxon>
        <taxon>Mycoplasmoidales</taxon>
        <taxon>Metamycoplasmataceae</taxon>
        <taxon>Mycoplasmopsis</taxon>
    </lineage>
</organism>
<keyword evidence="2" id="KW-1185">Reference proteome</keyword>
<dbReference type="KEGG" id="mcit:NCTC10181_00315"/>
<dbReference type="Proteomes" id="UP000290985">
    <property type="component" value="Chromosome"/>
</dbReference>
<sequence length="455" mass="52907">MSLKSKLFKNILVGFSTPLLPLITVSCTLGRETNKGNYSEYADDKIPYFINLLRLKQDEQGIKTNNSIIFDQFIGHSDLKQKEKEFNHFIEDFKVLIKSKQDFSNYITKKINLFYQKLQIPKTLSDAEIQKIFETDFLNGQNIDDILKNNNILVLESTDDRSPIGLKYAIKEEKEDHINIWVINPSQIDHKGGLHAIPHLLDLPEKSVFNVIIVPKEKRIEFKETITDDNNQLFSDLYNQYAHKPENFYDWFHERSEISEIIMKIQNKQGIFNKENFILKDLTNDSLSELPLVSKVNIIKNANEFNEFVIVPIQKVAQKLNHPLTIDKITNDFEKNYLNAQKLNEVLKTHDIVVQRLIQKANKPSNRPAKLIKMLNSTASQINLAFIDEREFNFNFKVSDDTWKGPLAQKPRIFYQGLLVPKGSQVKINSKLNFKETNDFLLANKSLYEDKKPVE</sequence>
<evidence type="ECO:0000313" key="2">
    <source>
        <dbReference type="Proteomes" id="UP000290985"/>
    </source>
</evidence>
<dbReference type="AlphaFoldDB" id="A0A449B1I7"/>
<dbReference type="RefSeq" id="WP_129725293.1">
    <property type="nucleotide sequence ID" value="NZ_CP101807.1"/>
</dbReference>
<gene>
    <name evidence="1" type="ORF">NCTC10181_00315</name>
</gene>
<dbReference type="EMBL" id="LR215036">
    <property type="protein sequence ID" value="VEU74468.1"/>
    <property type="molecule type" value="Genomic_DNA"/>
</dbReference>
<evidence type="ECO:0008006" key="3">
    <source>
        <dbReference type="Google" id="ProtNLM"/>
    </source>
</evidence>
<proteinExistence type="predicted"/>
<dbReference type="PROSITE" id="PS51257">
    <property type="entry name" value="PROKAR_LIPOPROTEIN"/>
    <property type="match status" value="1"/>
</dbReference>
<reference evidence="1 2" key="1">
    <citation type="submission" date="2019-01" db="EMBL/GenBank/DDBJ databases">
        <authorList>
            <consortium name="Pathogen Informatics"/>
        </authorList>
    </citation>
    <scope>NUCLEOTIDE SEQUENCE [LARGE SCALE GENOMIC DNA]</scope>
    <source>
        <strain evidence="1 2">NCTC10181</strain>
    </source>
</reference>
<protein>
    <recommendedName>
        <fullName evidence="3">Lipoprotein</fullName>
    </recommendedName>
</protein>
<accession>A0A449B1I7</accession>